<dbReference type="CDD" id="cd14744">
    <property type="entry name" value="PAAR_CT_2"/>
    <property type="match status" value="1"/>
</dbReference>
<dbReference type="Pfam" id="PF05488">
    <property type="entry name" value="PAAR_motif"/>
    <property type="match status" value="1"/>
</dbReference>
<proteinExistence type="predicted"/>
<sequence>MATPYIVIGCPTTGGGQVITGNSSFLVEGIPVACVGDKATCPKHQTVATIIAGDPTVQVMGKAVARVNDALSCGCKLLPKQSLVVKG</sequence>
<dbReference type="EMBL" id="JRUE01000181">
    <property type="protein sequence ID" value="KXZ67667.1"/>
    <property type="molecule type" value="Genomic_DNA"/>
</dbReference>
<dbReference type="EMBL" id="JRHX01000031">
    <property type="protein sequence ID" value="KXZ71974.1"/>
    <property type="molecule type" value="Genomic_DNA"/>
</dbReference>
<name>A0A150HN35_9GAMM</name>
<accession>A0A150HN35</accession>
<comment type="caution">
    <text evidence="1">The sequence shown here is derived from an EMBL/GenBank/DDBJ whole genome shotgun (WGS) entry which is preliminary data.</text>
</comment>
<organism evidence="1 4">
    <name type="scientific">Acinetobacter venetianus</name>
    <dbReference type="NCBI Taxonomy" id="52133"/>
    <lineage>
        <taxon>Bacteria</taxon>
        <taxon>Pseudomonadati</taxon>
        <taxon>Pseudomonadota</taxon>
        <taxon>Gammaproteobacteria</taxon>
        <taxon>Moraxellales</taxon>
        <taxon>Moraxellaceae</taxon>
        <taxon>Acinetobacter</taxon>
    </lineage>
</organism>
<evidence type="ECO:0000313" key="2">
    <source>
        <dbReference type="EMBL" id="KXZ71974.1"/>
    </source>
</evidence>
<evidence type="ECO:0000313" key="3">
    <source>
        <dbReference type="Proteomes" id="UP000075544"/>
    </source>
</evidence>
<dbReference type="AlphaFoldDB" id="A0A150HN35"/>
<dbReference type="Proteomes" id="UP000075544">
    <property type="component" value="Unassembled WGS sequence"/>
</dbReference>
<evidence type="ECO:0000313" key="1">
    <source>
        <dbReference type="EMBL" id="KXZ67667.1"/>
    </source>
</evidence>
<evidence type="ECO:0000313" key="4">
    <source>
        <dbReference type="Proteomes" id="UP000075680"/>
    </source>
</evidence>
<protein>
    <submittedName>
        <fullName evidence="1">PAAR motif protein</fullName>
    </submittedName>
</protein>
<dbReference type="InterPro" id="IPR008727">
    <property type="entry name" value="PAAR_motif"/>
</dbReference>
<dbReference type="Gene3D" id="2.60.200.60">
    <property type="match status" value="1"/>
</dbReference>
<reference evidence="3 4" key="1">
    <citation type="journal article" date="2016" name="Sci. Rep.">
        <title>Genomic and phenotypic characterization of the species Acinetobacter venetianus.</title>
        <authorList>
            <person name="Fondi M."/>
            <person name="Maida I."/>
            <person name="Perrin E."/>
            <person name="Orlandini V."/>
            <person name="La Torre L."/>
            <person name="Bosi E."/>
            <person name="Negroni A."/>
            <person name="Zanaroli G."/>
            <person name="Fava F."/>
            <person name="Decorosi F."/>
            <person name="Giovannetti L."/>
            <person name="Viti C."/>
            <person name="Vaneechoutte M."/>
            <person name="Dijkshoorn L."/>
            <person name="Fani R."/>
        </authorList>
    </citation>
    <scope>NUCLEOTIDE SEQUENCE [LARGE SCALE GENOMIC DNA]</scope>
    <source>
        <strain evidence="2 3">LUH13518</strain>
        <strain evidence="1 4">LUH5627</strain>
    </source>
</reference>
<dbReference type="Proteomes" id="UP000075680">
    <property type="component" value="Unassembled WGS sequence"/>
</dbReference>
<dbReference type="RefSeq" id="WP_019383975.1">
    <property type="nucleotide sequence ID" value="NZ_CAXGOK010000002.1"/>
</dbReference>
<gene>
    <name evidence="2" type="ORF">AVENLUH13518_00855</name>
    <name evidence="1" type="ORF">AVENLUH5627_02017</name>
</gene>
<dbReference type="PATRIC" id="fig|52133.18.peg.2090"/>